<evidence type="ECO:0000313" key="1">
    <source>
        <dbReference type="EMBL" id="EEP68598.1"/>
    </source>
</evidence>
<sequence>MRCAWLSRKNLYSRQRQPEKRNWAFQAALLFTQWAAKPFTKIPQNNYPVHPP</sequence>
<reference evidence="1" key="1">
    <citation type="submission" date="2009-04" db="EMBL/GenBank/DDBJ databases">
        <authorList>
            <person name="Weinstock G."/>
            <person name="Sodergren E."/>
            <person name="Clifton S."/>
            <person name="Fulton L."/>
            <person name="Fulton B."/>
            <person name="Courtney L."/>
            <person name="Fronick C."/>
            <person name="Harrison M."/>
            <person name="Strong C."/>
            <person name="Farmer C."/>
            <person name="Delahaunty K."/>
            <person name="Markovic C."/>
            <person name="Hall O."/>
            <person name="Minx P."/>
            <person name="Tomlinson C."/>
            <person name="Mitreva M."/>
            <person name="Nelson J."/>
            <person name="Hou S."/>
            <person name="Wollam A."/>
            <person name="Pepin K.H."/>
            <person name="Johnson M."/>
            <person name="Bhonagiri V."/>
            <person name="Nash W.E."/>
            <person name="Warren W."/>
            <person name="Chinwalla A."/>
            <person name="Mardis E.R."/>
            <person name="Wilson R.K."/>
        </authorList>
    </citation>
    <scope>NUCLEOTIDE SEQUENCE [LARGE SCALE GENOMIC DNA]</scope>
    <source>
        <strain evidence="1">ATCC 51147</strain>
    </source>
</reference>
<organism evidence="1 2">
    <name type="scientific">Kingella oralis ATCC 51147</name>
    <dbReference type="NCBI Taxonomy" id="629741"/>
    <lineage>
        <taxon>Bacteria</taxon>
        <taxon>Pseudomonadati</taxon>
        <taxon>Pseudomonadota</taxon>
        <taxon>Betaproteobacteria</taxon>
        <taxon>Neisseriales</taxon>
        <taxon>Neisseriaceae</taxon>
        <taxon>Kingella</taxon>
    </lineage>
</organism>
<proteinExistence type="predicted"/>
<accession>C4GI10</accession>
<gene>
    <name evidence="1" type="ORF">GCWU000324_00501</name>
</gene>
<name>C4GI10_9NEIS</name>
<evidence type="ECO:0000313" key="2">
    <source>
        <dbReference type="Proteomes" id="UP000003009"/>
    </source>
</evidence>
<protein>
    <submittedName>
        <fullName evidence="1">Uncharacterized protein</fullName>
    </submittedName>
</protein>
<keyword evidence="2" id="KW-1185">Reference proteome</keyword>
<comment type="caution">
    <text evidence="1">The sequence shown here is derived from an EMBL/GenBank/DDBJ whole genome shotgun (WGS) entry which is preliminary data.</text>
</comment>
<dbReference type="HOGENOM" id="CLU_3080767_0_0_4"/>
<dbReference type="EMBL" id="ACJW02000002">
    <property type="protein sequence ID" value="EEP68598.1"/>
    <property type="molecule type" value="Genomic_DNA"/>
</dbReference>
<dbReference type="STRING" id="629741.GCWU000324_00501"/>
<dbReference type="AlphaFoldDB" id="C4GI10"/>
<dbReference type="Proteomes" id="UP000003009">
    <property type="component" value="Unassembled WGS sequence"/>
</dbReference>